<dbReference type="EMBL" id="AP023322">
    <property type="protein sequence ID" value="BCI63632.1"/>
    <property type="molecule type" value="Genomic_DNA"/>
</dbReference>
<dbReference type="AlphaFoldDB" id="A0A7G1HXT0"/>
<dbReference type="Proteomes" id="UP000594042">
    <property type="component" value="Chromosome"/>
</dbReference>
<dbReference type="Pfam" id="PF01648">
    <property type="entry name" value="ACPS"/>
    <property type="match status" value="1"/>
</dbReference>
<keyword evidence="2" id="KW-0808">Transferase</keyword>
<dbReference type="InterPro" id="IPR037143">
    <property type="entry name" value="4-PPantetheinyl_Trfase_dom_sf"/>
</dbReference>
<evidence type="ECO:0000256" key="2">
    <source>
        <dbReference type="ARBA" id="ARBA00022679"/>
    </source>
</evidence>
<sequence>MPLIEEIKINRSKIFLWEPEEEITSLLKNVGIPEKWKESLDNIKLEKRKKEWLIPRILLNKIFKSGTEIKYTPDGKPVLKGETGNISISHTENCIALAFHPIYPIGIDVEKISDKVLKVKSKFLNKEEIEFLDSKNEIIHTLIMWSAKESLFKALGTSSVDFKEHLHIEAFTPSNFGILKAKEYRSISKNTYTIYYKIYSNFVFTHSMKDNGI</sequence>
<proteinExistence type="inferred from homology"/>
<dbReference type="KEGG" id="copr:Cop2CBH44_19850"/>
<name>A0A7G1HXT0_9BACT</name>
<dbReference type="InterPro" id="IPR050559">
    <property type="entry name" value="P-Pant_transferase_sf"/>
</dbReference>
<dbReference type="GO" id="GO:0000287">
    <property type="term" value="F:magnesium ion binding"/>
    <property type="evidence" value="ECO:0007669"/>
    <property type="project" value="InterPro"/>
</dbReference>
<dbReference type="GO" id="GO:0019878">
    <property type="term" value="P:lysine biosynthetic process via aminoadipic acid"/>
    <property type="evidence" value="ECO:0007669"/>
    <property type="project" value="TreeGrafter"/>
</dbReference>
<dbReference type="RefSeq" id="WP_021929405.1">
    <property type="nucleotide sequence ID" value="NZ_AP023322.1"/>
</dbReference>
<organism evidence="4 5">
    <name type="scientific">Coprobacter secundus subsp. similis</name>
    <dbReference type="NCBI Taxonomy" id="2751153"/>
    <lineage>
        <taxon>Bacteria</taxon>
        <taxon>Pseudomonadati</taxon>
        <taxon>Bacteroidota</taxon>
        <taxon>Bacteroidia</taxon>
        <taxon>Bacteroidales</taxon>
        <taxon>Barnesiellaceae</taxon>
        <taxon>Coprobacter</taxon>
    </lineage>
</organism>
<dbReference type="GO" id="GO:0008897">
    <property type="term" value="F:holo-[acyl-carrier-protein] synthase activity"/>
    <property type="evidence" value="ECO:0007669"/>
    <property type="project" value="InterPro"/>
</dbReference>
<gene>
    <name evidence="4" type="ORF">Cop2CBH44_19850</name>
</gene>
<keyword evidence="5" id="KW-1185">Reference proteome</keyword>
<dbReference type="SUPFAM" id="SSF56214">
    <property type="entry name" value="4'-phosphopantetheinyl transferase"/>
    <property type="match status" value="2"/>
</dbReference>
<evidence type="ECO:0000259" key="3">
    <source>
        <dbReference type="Pfam" id="PF01648"/>
    </source>
</evidence>
<comment type="similarity">
    <text evidence="1">Belongs to the P-Pant transferase superfamily. Gsp/Sfp/HetI/AcpT family.</text>
</comment>
<dbReference type="PANTHER" id="PTHR12215:SF15">
    <property type="entry name" value="4'-PHOSPHOPANTETHEINYL TRANSFERASE SUPERFAMILY-RELATED"/>
    <property type="match status" value="1"/>
</dbReference>
<protein>
    <submittedName>
        <fullName evidence="4">Siderophore biosynthesis protein</fullName>
    </submittedName>
</protein>
<evidence type="ECO:0000313" key="4">
    <source>
        <dbReference type="EMBL" id="BCI63632.1"/>
    </source>
</evidence>
<reference evidence="5" key="1">
    <citation type="submission" date="2020-07" db="EMBL/GenBank/DDBJ databases">
        <title>Complete genome sequencing of Coprobacter sp. strain 2CBH44.</title>
        <authorList>
            <person name="Sakamoto M."/>
            <person name="Murakami T."/>
            <person name="Mori H."/>
        </authorList>
    </citation>
    <scope>NUCLEOTIDE SEQUENCE [LARGE SCALE GENOMIC DNA]</scope>
    <source>
        <strain evidence="5">2CBH44</strain>
    </source>
</reference>
<feature type="domain" description="4'-phosphopantetheinyl transferase" evidence="3">
    <location>
        <begin position="104"/>
        <end position="164"/>
    </location>
</feature>
<evidence type="ECO:0000313" key="5">
    <source>
        <dbReference type="Proteomes" id="UP000594042"/>
    </source>
</evidence>
<dbReference type="InterPro" id="IPR008278">
    <property type="entry name" value="4-PPantetheinyl_Trfase_dom"/>
</dbReference>
<dbReference type="GO" id="GO:0005829">
    <property type="term" value="C:cytosol"/>
    <property type="evidence" value="ECO:0007669"/>
    <property type="project" value="TreeGrafter"/>
</dbReference>
<evidence type="ECO:0000256" key="1">
    <source>
        <dbReference type="ARBA" id="ARBA00010990"/>
    </source>
</evidence>
<dbReference type="Gene3D" id="3.90.470.20">
    <property type="entry name" value="4'-phosphopantetheinyl transferase domain"/>
    <property type="match status" value="1"/>
</dbReference>
<accession>A0A7G1HXT0</accession>
<dbReference type="PANTHER" id="PTHR12215">
    <property type="entry name" value="PHOSPHOPANTETHEINE TRANSFERASE"/>
    <property type="match status" value="1"/>
</dbReference>